<evidence type="ECO:0000313" key="2">
    <source>
        <dbReference type="EMBL" id="SFH00076.1"/>
    </source>
</evidence>
<feature type="compositionally biased region" description="Low complexity" evidence="1">
    <location>
        <begin position="162"/>
        <end position="181"/>
    </location>
</feature>
<keyword evidence="3" id="KW-1185">Reference proteome</keyword>
<dbReference type="EMBL" id="FOOQ01000008">
    <property type="protein sequence ID" value="SFH00076.1"/>
    <property type="molecule type" value="Genomic_DNA"/>
</dbReference>
<proteinExistence type="predicted"/>
<dbReference type="AlphaFoldDB" id="A0A1I2WIA3"/>
<feature type="region of interest" description="Disordered" evidence="1">
    <location>
        <begin position="58"/>
        <end position="184"/>
    </location>
</feature>
<evidence type="ECO:0000313" key="3">
    <source>
        <dbReference type="Proteomes" id="UP000198876"/>
    </source>
</evidence>
<protein>
    <submittedName>
        <fullName evidence="2">Uncharacterized protein</fullName>
    </submittedName>
</protein>
<reference evidence="3" key="1">
    <citation type="submission" date="2016-10" db="EMBL/GenBank/DDBJ databases">
        <authorList>
            <person name="Varghese N."/>
            <person name="Submissions S."/>
        </authorList>
    </citation>
    <scope>NUCLEOTIDE SEQUENCE [LARGE SCALE GENOMIC DNA]</scope>
    <source>
        <strain evidence="3">CGMCC 1.7739</strain>
    </source>
</reference>
<sequence length="242" mass="25674">MPMRQLRSCDFCGADSDGVYEVLPPQLSPTESQQRRVALCADCLDTLETVVEPLLDRLDVESGGDGESGDGERGCIERGRSERGRTERSDSQRSNTPMMAGGDPNGGLSEEASDPASGGERDDHGRTADPETSGIADATDEEAGSPLREADAESAGEREAAGDGTDAGGESADADAAAGEEPPQFRKVMRLLNNREFPVDRTDVEELASGAYDLDDDHVRDIIDYAVERGVLADDGGTLRKP</sequence>
<feature type="compositionally biased region" description="Basic and acidic residues" evidence="1">
    <location>
        <begin position="148"/>
        <end position="161"/>
    </location>
</feature>
<feature type="compositionally biased region" description="Basic and acidic residues" evidence="1">
    <location>
        <begin position="70"/>
        <end position="91"/>
    </location>
</feature>
<dbReference type="Proteomes" id="UP000198876">
    <property type="component" value="Unassembled WGS sequence"/>
</dbReference>
<accession>A0A1I2WIA3</accession>
<name>A0A1I2WIA3_9EURY</name>
<feature type="compositionally biased region" description="Basic and acidic residues" evidence="1">
    <location>
        <begin position="119"/>
        <end position="129"/>
    </location>
</feature>
<gene>
    <name evidence="2" type="ORF">SAMN04488063_3538</name>
</gene>
<organism evidence="2 3">
    <name type="scientific">Halopelagius inordinatus</name>
    <dbReference type="NCBI Taxonomy" id="553467"/>
    <lineage>
        <taxon>Archaea</taxon>
        <taxon>Methanobacteriati</taxon>
        <taxon>Methanobacteriota</taxon>
        <taxon>Stenosarchaea group</taxon>
        <taxon>Halobacteria</taxon>
        <taxon>Halobacteriales</taxon>
        <taxon>Haloferacaceae</taxon>
    </lineage>
</organism>
<evidence type="ECO:0000256" key="1">
    <source>
        <dbReference type="SAM" id="MobiDB-lite"/>
    </source>
</evidence>